<reference evidence="3" key="1">
    <citation type="submission" date="2019-05" db="EMBL/GenBank/DDBJ databases">
        <title>Annotation for the trematode Fasciolopsis buski.</title>
        <authorList>
            <person name="Choi Y.-J."/>
        </authorList>
    </citation>
    <scope>NUCLEOTIDE SEQUENCE</scope>
    <source>
        <strain evidence="3">HT</strain>
        <tissue evidence="3">Whole worm</tissue>
    </source>
</reference>
<dbReference type="AlphaFoldDB" id="A0A8E0RTH5"/>
<dbReference type="EMBL" id="LUCM01009179">
    <property type="protein sequence ID" value="KAA0187339.1"/>
    <property type="molecule type" value="Genomic_DNA"/>
</dbReference>
<feature type="region of interest" description="Disordered" evidence="1">
    <location>
        <begin position="616"/>
        <end position="638"/>
    </location>
</feature>
<dbReference type="Proteomes" id="UP000728185">
    <property type="component" value="Unassembled WGS sequence"/>
</dbReference>
<name>A0A8E0RTH5_9TREM</name>
<sequence>MTIIVFLIDNSASMNQRTVQGTTLLDIAKTATELFFKIRMSKSRVDRYFLLTLDHECGYVKLAGWKQNVDLQVLHLALNNIKADGCVSLGEGLQRTFRMLNLNRLQLGLENYGMGMFPSFIEPAVIICMTDGVNSCKSEVDVFKEVSASSIEAAVLGQNLTTEPFRWDYRLYSIILRYPAFMENVILSNHPTDLTTSPIAVTSELTGGRAFVVSDHRELHQCLESLAPQCHPAVVVDFNQDTDNPLDKLDQKPCSQKQLVYVKVMGRVCSTWPIPESYWPDDEILSSQLVSLLFHLTPIFQPSRTAHPKVYISAVQAPEPNIPEYFPLDRYELEPSPLTKRLCDKDPNLVWQCFCIDANRGRGAPFAYLKAAGDLQTVHMHVLPYNYPCFSKLLIHHMRMSESWGLQFINYLSKIPRYYLMPLTKAFERFGFPSVIKPEAIDRVLPYQLKHSLQKLRHAAKIEYENFVRMTQNEEKLVPVVRLPAALLPVSLWSLREIRSKTEKPVLRGSTLPYCRASDIRRSDIRRVLRRMRHTLNDVLNGIGLGSHCEFAHQQPVAQMGDYINYRGPRSETPLREVNPAPERLDTFGNPFRKKNSTCFVADEVFVDEMTISPGVPGGPNVSLVPPSRRKQSPNPQGTVIRTKGNAISLAHAFSGPLPPHITHLNWRESSPRNSPPCSPRVFENTSDGSHIFHRLNELSGTLGQRYAAVSAVMSEALRFKRCSLYLLLRDWRSWLLRDDSLPTLVGLDQDAMVLVVEGEKRLDAATDVESATDWLLSLPSMEQSSSTFHGRKESVSSEADLLYVHQGEVATLSINPIDLAAGRGGRRLPSCVASDDVTSCLLIVVHSRKTCAIAHMDTPARVVSFFNHLRGFFNHLDDKTASNIFLVGSVNDMSKPDRRVLLTTIAHMLYDQGRDYVIRLCCVEKLNTVWRVCSRGPRQGLLINYPISTGLIYNWRTGTVTSCNVRWSARGPVPVLRLARLRATEAFDSVVPVFDSSKCSLVINPFGTCAPLCNPESLTEEVMRSYSTTPDQEPVTYFEGCRAVASLIARYPHGSFWFPEGRPLMFSPNDLENTGPCESYWIPADASSTFAHTHSLTTVRTKSGRQ</sequence>
<protein>
    <submittedName>
        <fullName evidence="3">Integrator complex subunit 6</fullName>
    </submittedName>
</protein>
<dbReference type="PROSITE" id="PS50234">
    <property type="entry name" value="VWFA"/>
    <property type="match status" value="1"/>
</dbReference>
<keyword evidence="4" id="KW-1185">Reference proteome</keyword>
<dbReference type="InterPro" id="IPR026750">
    <property type="entry name" value="NTAN1"/>
</dbReference>
<dbReference type="GO" id="GO:0034472">
    <property type="term" value="P:snRNA 3'-end processing"/>
    <property type="evidence" value="ECO:0007669"/>
    <property type="project" value="TreeGrafter"/>
</dbReference>
<dbReference type="GO" id="GO:0008418">
    <property type="term" value="F:protein-N-terminal asparagine amidohydrolase activity"/>
    <property type="evidence" value="ECO:0007669"/>
    <property type="project" value="InterPro"/>
</dbReference>
<dbReference type="Pfam" id="PF13519">
    <property type="entry name" value="VWA_2"/>
    <property type="match status" value="1"/>
</dbReference>
<organism evidence="3 4">
    <name type="scientific">Fasciolopsis buskii</name>
    <dbReference type="NCBI Taxonomy" id="27845"/>
    <lineage>
        <taxon>Eukaryota</taxon>
        <taxon>Metazoa</taxon>
        <taxon>Spiralia</taxon>
        <taxon>Lophotrochozoa</taxon>
        <taxon>Platyhelminthes</taxon>
        <taxon>Trematoda</taxon>
        <taxon>Digenea</taxon>
        <taxon>Plagiorchiida</taxon>
        <taxon>Echinostomata</taxon>
        <taxon>Echinostomatoidea</taxon>
        <taxon>Fasciolidae</taxon>
        <taxon>Fasciolopsis</taxon>
    </lineage>
</organism>
<dbReference type="Pfam" id="PF14736">
    <property type="entry name" value="N_Asn_amidohyd"/>
    <property type="match status" value="1"/>
</dbReference>
<gene>
    <name evidence="3" type="ORF">FBUS_05417</name>
</gene>
<dbReference type="PANTHER" id="PTHR12957">
    <property type="entry name" value="DEAD/H BOX POLYPEPTIDE 26/DICE1-RELATED"/>
    <property type="match status" value="1"/>
</dbReference>
<comment type="caution">
    <text evidence="3">The sequence shown here is derived from an EMBL/GenBank/DDBJ whole genome shotgun (WGS) entry which is preliminary data.</text>
</comment>
<evidence type="ECO:0000259" key="2">
    <source>
        <dbReference type="PROSITE" id="PS50234"/>
    </source>
</evidence>
<dbReference type="PANTHER" id="PTHR12957:SF2">
    <property type="entry name" value="INTEGRATOR COMPLEX SUBUNIT 6"/>
    <property type="match status" value="1"/>
</dbReference>
<dbReference type="InterPro" id="IPR057413">
    <property type="entry name" value="Beta-barrel_INTS6"/>
</dbReference>
<dbReference type="SUPFAM" id="SSF53300">
    <property type="entry name" value="vWA-like"/>
    <property type="match status" value="1"/>
</dbReference>
<dbReference type="InterPro" id="IPR051113">
    <property type="entry name" value="Integrator_subunit6"/>
</dbReference>
<accession>A0A8E0RTH5</accession>
<proteinExistence type="predicted"/>
<dbReference type="InterPro" id="IPR002035">
    <property type="entry name" value="VWF_A"/>
</dbReference>
<dbReference type="OrthoDB" id="9449012at2759"/>
<evidence type="ECO:0000256" key="1">
    <source>
        <dbReference type="SAM" id="MobiDB-lite"/>
    </source>
</evidence>
<feature type="domain" description="VWFA" evidence="2">
    <location>
        <begin position="3"/>
        <end position="226"/>
    </location>
</feature>
<evidence type="ECO:0000313" key="3">
    <source>
        <dbReference type="EMBL" id="KAA0187339.1"/>
    </source>
</evidence>
<evidence type="ECO:0000313" key="4">
    <source>
        <dbReference type="Proteomes" id="UP000728185"/>
    </source>
</evidence>
<dbReference type="Gene3D" id="3.40.50.410">
    <property type="entry name" value="von Willebrand factor, type A domain"/>
    <property type="match status" value="1"/>
</dbReference>
<dbReference type="GO" id="GO:0032039">
    <property type="term" value="C:integrator complex"/>
    <property type="evidence" value="ECO:0007669"/>
    <property type="project" value="TreeGrafter"/>
</dbReference>
<dbReference type="InterPro" id="IPR036465">
    <property type="entry name" value="vWFA_dom_sf"/>
</dbReference>
<dbReference type="Pfam" id="PF25462">
    <property type="entry name" value="Beta-barrel_INTS6"/>
    <property type="match status" value="1"/>
</dbReference>